<protein>
    <submittedName>
        <fullName evidence="1">Uncharacterized protein</fullName>
    </submittedName>
</protein>
<accession>A0A820HYB5</accession>
<reference evidence="1" key="1">
    <citation type="submission" date="2021-02" db="EMBL/GenBank/DDBJ databases">
        <authorList>
            <person name="Nowell W R."/>
        </authorList>
    </citation>
    <scope>NUCLEOTIDE SEQUENCE</scope>
</reference>
<keyword evidence="2" id="KW-1185">Reference proteome</keyword>
<name>A0A820HYB5_9BILA</name>
<evidence type="ECO:0000313" key="1">
    <source>
        <dbReference type="EMBL" id="CAF4303651.1"/>
    </source>
</evidence>
<comment type="caution">
    <text evidence="1">The sequence shown here is derived from an EMBL/GenBank/DDBJ whole genome shotgun (WGS) entry which is preliminary data.</text>
</comment>
<evidence type="ECO:0000313" key="2">
    <source>
        <dbReference type="Proteomes" id="UP000663866"/>
    </source>
</evidence>
<feature type="non-terminal residue" evidence="1">
    <location>
        <position position="1"/>
    </location>
</feature>
<proteinExistence type="predicted"/>
<dbReference type="EMBL" id="CAJOBG010015450">
    <property type="protein sequence ID" value="CAF4303651.1"/>
    <property type="molecule type" value="Genomic_DNA"/>
</dbReference>
<dbReference type="AlphaFoldDB" id="A0A820HYB5"/>
<organism evidence="1 2">
    <name type="scientific">Rotaria magnacalcarata</name>
    <dbReference type="NCBI Taxonomy" id="392030"/>
    <lineage>
        <taxon>Eukaryota</taxon>
        <taxon>Metazoa</taxon>
        <taxon>Spiralia</taxon>
        <taxon>Gnathifera</taxon>
        <taxon>Rotifera</taxon>
        <taxon>Eurotatoria</taxon>
        <taxon>Bdelloidea</taxon>
        <taxon>Philodinida</taxon>
        <taxon>Philodinidae</taxon>
        <taxon>Rotaria</taxon>
    </lineage>
</organism>
<gene>
    <name evidence="1" type="ORF">OVN521_LOCUS31393</name>
</gene>
<dbReference type="Proteomes" id="UP000663866">
    <property type="component" value="Unassembled WGS sequence"/>
</dbReference>
<sequence>RRLSKQTSDTITLSQTTRALSTLQALSSSNTIRDQNAIGSTVQ</sequence>